<evidence type="ECO:0000313" key="2">
    <source>
        <dbReference type="Proteomes" id="UP000528286"/>
    </source>
</evidence>
<name>A0A7W6J569_9HYPH</name>
<proteinExistence type="predicted"/>
<dbReference type="AlphaFoldDB" id="A0A7W6J569"/>
<sequence>MQESSACKGGRFFFSCQGVTPGGILAKRAIMWREPAITAKSEREMTFYGGLRQIQEMSQICNRPRGEWYDFLKMGGNCRLLSKIVADG</sequence>
<accession>A0A7W6J569</accession>
<dbReference type="Proteomes" id="UP000528286">
    <property type="component" value="Unassembled WGS sequence"/>
</dbReference>
<gene>
    <name evidence="1" type="ORF">GGR23_002182</name>
</gene>
<organism evidence="1 2">
    <name type="scientific">Gellertiella hungarica</name>
    <dbReference type="NCBI Taxonomy" id="1572859"/>
    <lineage>
        <taxon>Bacteria</taxon>
        <taxon>Pseudomonadati</taxon>
        <taxon>Pseudomonadota</taxon>
        <taxon>Alphaproteobacteria</taxon>
        <taxon>Hyphomicrobiales</taxon>
        <taxon>Rhizobiaceae</taxon>
        <taxon>Gellertiella</taxon>
    </lineage>
</organism>
<reference evidence="1 2" key="1">
    <citation type="submission" date="2020-08" db="EMBL/GenBank/DDBJ databases">
        <title>Genomic Encyclopedia of Type Strains, Phase IV (KMG-IV): sequencing the most valuable type-strain genomes for metagenomic binning, comparative biology and taxonomic classification.</title>
        <authorList>
            <person name="Goeker M."/>
        </authorList>
    </citation>
    <scope>NUCLEOTIDE SEQUENCE [LARGE SCALE GENOMIC DNA]</scope>
    <source>
        <strain evidence="1 2">DSM 29853</strain>
    </source>
</reference>
<keyword evidence="2" id="KW-1185">Reference proteome</keyword>
<dbReference type="RefSeq" id="WP_183366280.1">
    <property type="nucleotide sequence ID" value="NZ_JACIEZ010000003.1"/>
</dbReference>
<evidence type="ECO:0000313" key="1">
    <source>
        <dbReference type="EMBL" id="MBB4064995.1"/>
    </source>
</evidence>
<comment type="caution">
    <text evidence="1">The sequence shown here is derived from an EMBL/GenBank/DDBJ whole genome shotgun (WGS) entry which is preliminary data.</text>
</comment>
<protein>
    <submittedName>
        <fullName evidence="1">Uncharacterized protein</fullName>
    </submittedName>
</protein>
<dbReference type="EMBL" id="JACIEZ010000003">
    <property type="protein sequence ID" value="MBB4064995.1"/>
    <property type="molecule type" value="Genomic_DNA"/>
</dbReference>